<feature type="non-terminal residue" evidence="1">
    <location>
        <position position="59"/>
    </location>
</feature>
<evidence type="ECO:0000313" key="2">
    <source>
        <dbReference type="Proteomes" id="UP000245591"/>
    </source>
</evidence>
<reference evidence="1 2" key="1">
    <citation type="journal article" date="2018" name="MBio">
        <title>Comparative Genomics Reveals the Core Gene Toolbox for the Fungus-Insect Symbiosis.</title>
        <authorList>
            <person name="Wang Y."/>
            <person name="Stata M."/>
            <person name="Wang W."/>
            <person name="Stajich J.E."/>
            <person name="White M.M."/>
            <person name="Moncalvo J.M."/>
        </authorList>
    </citation>
    <scope>NUCLEOTIDE SEQUENCE [LARGE SCALE GENOMIC DNA]</scope>
    <source>
        <strain evidence="1 2">AUS-126-30</strain>
    </source>
</reference>
<comment type="caution">
    <text evidence="1">The sequence shown here is derived from an EMBL/GenBank/DDBJ whole genome shotgun (WGS) entry which is preliminary data.</text>
</comment>
<name>A0A2U1J943_SMIAN</name>
<evidence type="ECO:0000313" key="1">
    <source>
        <dbReference type="EMBL" id="PWA01622.1"/>
    </source>
</evidence>
<gene>
    <name evidence="1" type="ORF">BB558_002271</name>
</gene>
<keyword evidence="2" id="KW-1185">Reference proteome</keyword>
<dbReference type="Proteomes" id="UP000245591">
    <property type="component" value="Unassembled WGS sequence"/>
</dbReference>
<dbReference type="AlphaFoldDB" id="A0A2U1J943"/>
<sequence length="59" mass="7062">MRQIYKKRNSNYKDDEKYFCLANSRVGINREYSAYERGLVMDKENYSKKTTVWVAISEA</sequence>
<dbReference type="EMBL" id="MBFU01000148">
    <property type="protein sequence ID" value="PWA01622.1"/>
    <property type="molecule type" value="Genomic_DNA"/>
</dbReference>
<organism evidence="1 2">
    <name type="scientific">Smittium angustum</name>
    <dbReference type="NCBI Taxonomy" id="133377"/>
    <lineage>
        <taxon>Eukaryota</taxon>
        <taxon>Fungi</taxon>
        <taxon>Fungi incertae sedis</taxon>
        <taxon>Zoopagomycota</taxon>
        <taxon>Kickxellomycotina</taxon>
        <taxon>Harpellomycetes</taxon>
        <taxon>Harpellales</taxon>
        <taxon>Legeriomycetaceae</taxon>
        <taxon>Smittium</taxon>
    </lineage>
</organism>
<accession>A0A2U1J943</accession>
<proteinExistence type="predicted"/>
<protein>
    <submittedName>
        <fullName evidence="1">Uncharacterized protein</fullName>
    </submittedName>
</protein>